<reference evidence="3 4" key="2">
    <citation type="submission" date="2020-08" db="EMBL/GenBank/DDBJ databases">
        <title>Stappia taiwanensis sp. nov., isolated from a coastal thermal spring.</title>
        <authorList>
            <person name="Kampfer P."/>
        </authorList>
    </citation>
    <scope>NUCLEOTIDE SEQUENCE [LARGE SCALE GENOMIC DNA]</scope>
    <source>
        <strain evidence="3 4">DSM 23284</strain>
    </source>
</reference>
<reference evidence="3 4" key="1">
    <citation type="submission" date="2020-07" db="EMBL/GenBank/DDBJ databases">
        <authorList>
            <person name="Li M."/>
        </authorList>
    </citation>
    <scope>NUCLEOTIDE SEQUENCE [LARGE SCALE GENOMIC DNA]</scope>
    <source>
        <strain evidence="3 4">DSM 23284</strain>
    </source>
</reference>
<keyword evidence="2" id="KW-0732">Signal</keyword>
<dbReference type="EMBL" id="JACEON010000018">
    <property type="protein sequence ID" value="MBA4613388.1"/>
    <property type="molecule type" value="Genomic_DNA"/>
</dbReference>
<organism evidence="3 4">
    <name type="scientific">Stappia taiwanensis</name>
    <dbReference type="NCBI Taxonomy" id="992267"/>
    <lineage>
        <taxon>Bacteria</taxon>
        <taxon>Pseudomonadati</taxon>
        <taxon>Pseudomonadota</taxon>
        <taxon>Alphaproteobacteria</taxon>
        <taxon>Hyphomicrobiales</taxon>
        <taxon>Stappiaceae</taxon>
        <taxon>Stappia</taxon>
    </lineage>
</organism>
<evidence type="ECO:0000256" key="1">
    <source>
        <dbReference type="SAM" id="MobiDB-lite"/>
    </source>
</evidence>
<evidence type="ECO:0000256" key="2">
    <source>
        <dbReference type="SAM" id="SignalP"/>
    </source>
</evidence>
<dbReference type="RefSeq" id="WP_181761586.1">
    <property type="nucleotide sequence ID" value="NZ_BMCR01000001.1"/>
</dbReference>
<dbReference type="InterPro" id="IPR021556">
    <property type="entry name" value="DUF2950"/>
</dbReference>
<comment type="caution">
    <text evidence="3">The sequence shown here is derived from an EMBL/GenBank/DDBJ whole genome shotgun (WGS) entry which is preliminary data.</text>
</comment>
<keyword evidence="4" id="KW-1185">Reference proteome</keyword>
<protein>
    <submittedName>
        <fullName evidence="3">DUF2950 family protein</fullName>
    </submittedName>
</protein>
<evidence type="ECO:0000313" key="3">
    <source>
        <dbReference type="EMBL" id="MBA4613388.1"/>
    </source>
</evidence>
<evidence type="ECO:0000313" key="4">
    <source>
        <dbReference type="Proteomes" id="UP000559404"/>
    </source>
</evidence>
<feature type="compositionally biased region" description="Low complexity" evidence="1">
    <location>
        <begin position="33"/>
        <end position="46"/>
    </location>
</feature>
<gene>
    <name evidence="3" type="ORF">H1W37_17140</name>
</gene>
<feature type="signal peptide" evidence="2">
    <location>
        <begin position="1"/>
        <end position="20"/>
    </location>
</feature>
<sequence length="330" mass="35539">MKTGVFRLLILFALGGGVFLAPPGPSAGDARAQEQGQKQEQAKAQPPAGIAAFVSEEEPPTFASSEEAVQAFKDRLAAGDLAATVELLGLDPDAVKGSEATLETFAAIREGAARRVSVSDLGDRVLIRIGRILWPLPFPVVKGEDGRWSFDTYAGLQEIVNRRIGENELEAIATARAYVEAQESYAAGDWDDDGVLEFAQKLVSSDGAQDGLYWPETDGAEPSPAGAFTDQAALDRAVEGEGYFGYRFRVLTGQGENIAGGHYDYIINGNMIAGFALVAWPVRYGETGVYTFAISHHGTLYQADLGPETDKIARAMERFNPDDSWEVVRD</sequence>
<dbReference type="AlphaFoldDB" id="A0A838XXX9"/>
<name>A0A838XXX9_9HYPH</name>
<feature type="chain" id="PRO_5032933353" evidence="2">
    <location>
        <begin position="21"/>
        <end position="330"/>
    </location>
</feature>
<dbReference type="Proteomes" id="UP000559404">
    <property type="component" value="Unassembled WGS sequence"/>
</dbReference>
<proteinExistence type="predicted"/>
<accession>A0A838XXX9</accession>
<dbReference type="Pfam" id="PF11453">
    <property type="entry name" value="DUF2950"/>
    <property type="match status" value="1"/>
</dbReference>
<feature type="region of interest" description="Disordered" evidence="1">
    <location>
        <begin position="25"/>
        <end position="46"/>
    </location>
</feature>